<dbReference type="Proteomes" id="UP000887564">
    <property type="component" value="Unplaced"/>
</dbReference>
<dbReference type="AlphaFoldDB" id="A0A914RUA9"/>
<proteinExistence type="predicted"/>
<dbReference type="WBParaSite" id="PEQ_0000556401-mRNA-1">
    <property type="protein sequence ID" value="PEQ_0000556401-mRNA-1"/>
    <property type="gene ID" value="PEQ_0000556401"/>
</dbReference>
<protein>
    <submittedName>
        <fullName evidence="2">Uncharacterized protein</fullName>
    </submittedName>
</protein>
<sequence length="82" mass="9242">MKLALVAVEVSHQKTQTLLLTHSHQSRLLAGGNGYRYQYSDTLSQLLTLIKSRRLTPHMAVGWWKWAITVIGGVAEIIVHTF</sequence>
<accession>A0A914RUA9</accession>
<name>A0A914RUA9_PAREQ</name>
<reference evidence="2" key="1">
    <citation type="submission" date="2022-11" db="UniProtKB">
        <authorList>
            <consortium name="WormBaseParasite"/>
        </authorList>
    </citation>
    <scope>IDENTIFICATION</scope>
</reference>
<evidence type="ECO:0000313" key="2">
    <source>
        <dbReference type="WBParaSite" id="PEQ_0000556401-mRNA-1"/>
    </source>
</evidence>
<organism evidence="1 2">
    <name type="scientific">Parascaris equorum</name>
    <name type="common">Equine roundworm</name>
    <dbReference type="NCBI Taxonomy" id="6256"/>
    <lineage>
        <taxon>Eukaryota</taxon>
        <taxon>Metazoa</taxon>
        <taxon>Ecdysozoa</taxon>
        <taxon>Nematoda</taxon>
        <taxon>Chromadorea</taxon>
        <taxon>Rhabditida</taxon>
        <taxon>Spirurina</taxon>
        <taxon>Ascaridomorpha</taxon>
        <taxon>Ascaridoidea</taxon>
        <taxon>Ascarididae</taxon>
        <taxon>Parascaris</taxon>
    </lineage>
</organism>
<evidence type="ECO:0000313" key="1">
    <source>
        <dbReference type="Proteomes" id="UP000887564"/>
    </source>
</evidence>
<keyword evidence="1" id="KW-1185">Reference proteome</keyword>